<keyword evidence="1" id="KW-0472">Membrane</keyword>
<keyword evidence="1" id="KW-0812">Transmembrane</keyword>
<proteinExistence type="predicted"/>
<organism evidence="2">
    <name type="scientific">Rhizophagus irregularis (strain DAOM 181602 / DAOM 197198 / MUCL 43194)</name>
    <name type="common">Arbuscular mycorrhizal fungus</name>
    <name type="synonym">Glomus intraradices</name>
    <dbReference type="NCBI Taxonomy" id="747089"/>
    <lineage>
        <taxon>Eukaryota</taxon>
        <taxon>Fungi</taxon>
        <taxon>Fungi incertae sedis</taxon>
        <taxon>Mucoromycota</taxon>
        <taxon>Glomeromycotina</taxon>
        <taxon>Glomeromycetes</taxon>
        <taxon>Glomerales</taxon>
        <taxon>Glomeraceae</taxon>
        <taxon>Rhizophagus</taxon>
    </lineage>
</organism>
<gene>
    <name evidence="2" type="ORF">GLOINDRAFT_34050</name>
</gene>
<dbReference type="EMBL" id="KI291490">
    <property type="protein sequence ID" value="ESA06542.1"/>
    <property type="molecule type" value="Genomic_DNA"/>
</dbReference>
<dbReference type="VEuPathDB" id="FungiDB:RhiirFUN_003992"/>
<protein>
    <submittedName>
        <fullName evidence="2">Uncharacterized protein</fullName>
    </submittedName>
</protein>
<evidence type="ECO:0000256" key="1">
    <source>
        <dbReference type="SAM" id="Phobius"/>
    </source>
</evidence>
<sequence length="235" mass="26855">MRPPGRVHIFVDNSNVNIQGMINVGELENLYNAYAIPCLITPPSYDSQKYIEKAGSEVETFDRGRQNHEKEVDSEMRMGNACVVTQASLQNEPGTIVLVSGISSLNSAQNPISNFNGFINQKLFFTGIAMKATFKYLRNHYKYFTYGYGPDETNTMKFFDIANGNMFDNHEREDESRRFRNLRFVICGLLTVIYVTYLAYLIYTLATDKPLLNVEQNFLDQIDVPGKPYYLLSTD</sequence>
<accession>U9TGL2</accession>
<evidence type="ECO:0000313" key="2">
    <source>
        <dbReference type="EMBL" id="ESA06542.1"/>
    </source>
</evidence>
<feature type="transmembrane region" description="Helical" evidence="1">
    <location>
        <begin position="182"/>
        <end position="203"/>
    </location>
</feature>
<dbReference type="HOGENOM" id="CLU_1180744_0_0_1"/>
<keyword evidence="1" id="KW-1133">Transmembrane helix</keyword>
<name>U9TGL2_RHIID</name>
<reference evidence="2" key="1">
    <citation type="submission" date="2013-07" db="EMBL/GenBank/DDBJ databases">
        <title>The genome of an arbuscular mycorrhizal fungus provides insights into the evolution of the oldest plant symbiosis.</title>
        <authorList>
            <consortium name="DOE Joint Genome Institute"/>
            <person name="Tisserant E."/>
            <person name="Malbreil M."/>
            <person name="Kuo A."/>
            <person name="Kohler A."/>
            <person name="Symeonidi A."/>
            <person name="Balestrini R."/>
            <person name="Charron P."/>
            <person name="Duensing N."/>
            <person name="Frei-dit-Frey N."/>
            <person name="Gianinazzi-Pearson V."/>
            <person name="Gilbert B."/>
            <person name="Handa Y."/>
            <person name="Hijri M."/>
            <person name="Kaul R."/>
            <person name="Kawaguchi M."/>
            <person name="Krajinski F."/>
            <person name="Lammers P."/>
            <person name="Lapierre D."/>
            <person name="Masclaux F.G."/>
            <person name="Murat C."/>
            <person name="Morin E."/>
            <person name="Ndikumana S."/>
            <person name="Pagni M."/>
            <person name="Petitpierre D."/>
            <person name="Requena N."/>
            <person name="Rosikiewicz P."/>
            <person name="Riley R."/>
            <person name="Saito K."/>
            <person name="San Clemente H."/>
            <person name="Shapiro H."/>
            <person name="van Tuinen D."/>
            <person name="Becard G."/>
            <person name="Bonfante P."/>
            <person name="Paszkowski U."/>
            <person name="Shachar-Hill Y."/>
            <person name="Young J.P."/>
            <person name="Sanders I.R."/>
            <person name="Henrissat B."/>
            <person name="Rensing S.A."/>
            <person name="Grigoriev I.V."/>
            <person name="Corradi N."/>
            <person name="Roux C."/>
            <person name="Martin F."/>
        </authorList>
    </citation>
    <scope>NUCLEOTIDE SEQUENCE</scope>
    <source>
        <strain evidence="2">DAOM 197198</strain>
    </source>
</reference>
<dbReference type="AlphaFoldDB" id="U9TGL2"/>